<sequence length="131" mass="14707">MFLHKINTIIYFLPEDHPLLPVRGQIIYFLSEDHPLLPVRGPSSTSCQRTILYFLSEDKSSTSCQRTILYFLSLDHPLLPVIGPSSTSCQRTSCLRGTLRHQGVQCGGRLRVFSEVEGSGCSVRWKAQGVQ</sequence>
<protein>
    <submittedName>
        <fullName evidence="1">Uncharacterized protein</fullName>
    </submittedName>
</protein>
<proteinExistence type="predicted"/>
<organism evidence="1 2">
    <name type="scientific">Pogonophryne albipinna</name>
    <dbReference type="NCBI Taxonomy" id="1090488"/>
    <lineage>
        <taxon>Eukaryota</taxon>
        <taxon>Metazoa</taxon>
        <taxon>Chordata</taxon>
        <taxon>Craniata</taxon>
        <taxon>Vertebrata</taxon>
        <taxon>Euteleostomi</taxon>
        <taxon>Actinopterygii</taxon>
        <taxon>Neopterygii</taxon>
        <taxon>Teleostei</taxon>
        <taxon>Neoteleostei</taxon>
        <taxon>Acanthomorphata</taxon>
        <taxon>Eupercaria</taxon>
        <taxon>Perciformes</taxon>
        <taxon>Notothenioidei</taxon>
        <taxon>Pogonophryne</taxon>
    </lineage>
</organism>
<accession>A0AAD6F669</accession>
<dbReference type="EMBL" id="JAPTMU010000085">
    <property type="protein sequence ID" value="KAJ4922138.1"/>
    <property type="molecule type" value="Genomic_DNA"/>
</dbReference>
<reference evidence="1" key="1">
    <citation type="submission" date="2022-11" db="EMBL/GenBank/DDBJ databases">
        <title>Chromosome-level genome of Pogonophryne albipinna.</title>
        <authorList>
            <person name="Jo E."/>
        </authorList>
    </citation>
    <scope>NUCLEOTIDE SEQUENCE</scope>
    <source>
        <strain evidence="1">SGF0006</strain>
        <tissue evidence="1">Muscle</tissue>
    </source>
</reference>
<evidence type="ECO:0000313" key="1">
    <source>
        <dbReference type="EMBL" id="KAJ4922138.1"/>
    </source>
</evidence>
<gene>
    <name evidence="1" type="ORF">JOQ06_012497</name>
</gene>
<dbReference type="AlphaFoldDB" id="A0AAD6F669"/>
<comment type="caution">
    <text evidence="1">The sequence shown here is derived from an EMBL/GenBank/DDBJ whole genome shotgun (WGS) entry which is preliminary data.</text>
</comment>
<evidence type="ECO:0000313" key="2">
    <source>
        <dbReference type="Proteomes" id="UP001219934"/>
    </source>
</evidence>
<dbReference type="Proteomes" id="UP001219934">
    <property type="component" value="Unassembled WGS sequence"/>
</dbReference>
<name>A0AAD6F669_9TELE</name>
<keyword evidence="2" id="KW-1185">Reference proteome</keyword>